<keyword evidence="3" id="KW-1185">Reference proteome</keyword>
<accession>A0A848MKT4</accession>
<sequence length="173" mass="18853">MKKNIFCIMAAVLTFSYSTLAANAPPLTAKQFIDSVKKEGAQKVIAGIPDADNGEWDYIMHNITNGNDDWLKAVPWVSGTNSEAWHEDIISALAGAIPANVEGVMSVIKSGDITPSINQVCSMPIYNKNIPQLNEYFVQAVQALYKSHNPKAKKCLEQLVKTVGQAGPFKEVD</sequence>
<proteinExistence type="predicted"/>
<dbReference type="AlphaFoldDB" id="A0A848MKT4"/>
<name>A0A848MKT4_9GAMM</name>
<gene>
    <name evidence="2" type="ORF">GW590_15895</name>
</gene>
<dbReference type="RefSeq" id="WP_169404046.1">
    <property type="nucleotide sequence ID" value="NZ_JAADJU010000008.1"/>
</dbReference>
<keyword evidence="1" id="KW-0732">Signal</keyword>
<evidence type="ECO:0000256" key="1">
    <source>
        <dbReference type="SAM" id="SignalP"/>
    </source>
</evidence>
<organism evidence="2 3">
    <name type="scientific">Rouxiella aceris</name>
    <dbReference type="NCBI Taxonomy" id="2703884"/>
    <lineage>
        <taxon>Bacteria</taxon>
        <taxon>Pseudomonadati</taxon>
        <taxon>Pseudomonadota</taxon>
        <taxon>Gammaproteobacteria</taxon>
        <taxon>Enterobacterales</taxon>
        <taxon>Yersiniaceae</taxon>
        <taxon>Rouxiella</taxon>
    </lineage>
</organism>
<protein>
    <submittedName>
        <fullName evidence="2">Uncharacterized protein</fullName>
    </submittedName>
</protein>
<feature type="signal peptide" evidence="1">
    <location>
        <begin position="1"/>
        <end position="21"/>
    </location>
</feature>
<reference evidence="2 3" key="2">
    <citation type="submission" date="2020-06" db="EMBL/GenBank/DDBJ databases">
        <title>Polyphasic characterization of a Rahnella strain isolated from tree sap.</title>
        <authorList>
            <person name="Kim I.S."/>
        </authorList>
    </citation>
    <scope>NUCLEOTIDE SEQUENCE [LARGE SCALE GENOMIC DNA]</scope>
    <source>
        <strain evidence="2 3">SAP-1</strain>
    </source>
</reference>
<reference evidence="2 3" key="1">
    <citation type="submission" date="2020-01" db="EMBL/GenBank/DDBJ databases">
        <authorList>
            <person name="Lee S.D."/>
        </authorList>
    </citation>
    <scope>NUCLEOTIDE SEQUENCE [LARGE SCALE GENOMIC DNA]</scope>
    <source>
        <strain evidence="2 3">SAP-1</strain>
    </source>
</reference>
<evidence type="ECO:0000313" key="2">
    <source>
        <dbReference type="EMBL" id="NMP28345.1"/>
    </source>
</evidence>
<feature type="chain" id="PRO_5033050236" evidence="1">
    <location>
        <begin position="22"/>
        <end position="173"/>
    </location>
</feature>
<evidence type="ECO:0000313" key="3">
    <source>
        <dbReference type="Proteomes" id="UP000585363"/>
    </source>
</evidence>
<comment type="caution">
    <text evidence="2">The sequence shown here is derived from an EMBL/GenBank/DDBJ whole genome shotgun (WGS) entry which is preliminary data.</text>
</comment>
<dbReference type="EMBL" id="JAADJU010000008">
    <property type="protein sequence ID" value="NMP28345.1"/>
    <property type="molecule type" value="Genomic_DNA"/>
</dbReference>
<dbReference type="Proteomes" id="UP000585363">
    <property type="component" value="Unassembled WGS sequence"/>
</dbReference>